<accession>A0A9Q1KBP6</accession>
<feature type="region of interest" description="Disordered" evidence="1">
    <location>
        <begin position="120"/>
        <end position="141"/>
    </location>
</feature>
<dbReference type="EMBL" id="JAKOGI010000202">
    <property type="protein sequence ID" value="KAJ8440005.1"/>
    <property type="molecule type" value="Genomic_DNA"/>
</dbReference>
<feature type="compositionally biased region" description="Basic and acidic residues" evidence="1">
    <location>
        <begin position="120"/>
        <end position="134"/>
    </location>
</feature>
<dbReference type="PANTHER" id="PTHR33240:SF17">
    <property type="entry name" value="EUKARYOTIC PEPTIDE CHAIN RELEASE FACTOR GTP-BINDING SUBUNIT-LIKE"/>
    <property type="match status" value="1"/>
</dbReference>
<dbReference type="Proteomes" id="UP001153076">
    <property type="component" value="Unassembled WGS sequence"/>
</dbReference>
<gene>
    <name evidence="2" type="ORF">Cgig2_022687</name>
</gene>
<dbReference type="OrthoDB" id="1746852at2759"/>
<evidence type="ECO:0000313" key="3">
    <source>
        <dbReference type="Proteomes" id="UP001153076"/>
    </source>
</evidence>
<evidence type="ECO:0000256" key="1">
    <source>
        <dbReference type="SAM" id="MobiDB-lite"/>
    </source>
</evidence>
<dbReference type="AlphaFoldDB" id="A0A9Q1KBP6"/>
<dbReference type="PANTHER" id="PTHR33240">
    <property type="entry name" value="OS08G0508500 PROTEIN"/>
    <property type="match status" value="1"/>
</dbReference>
<evidence type="ECO:0000313" key="2">
    <source>
        <dbReference type="EMBL" id="KAJ8440005.1"/>
    </source>
</evidence>
<organism evidence="2 3">
    <name type="scientific">Carnegiea gigantea</name>
    <dbReference type="NCBI Taxonomy" id="171969"/>
    <lineage>
        <taxon>Eukaryota</taxon>
        <taxon>Viridiplantae</taxon>
        <taxon>Streptophyta</taxon>
        <taxon>Embryophyta</taxon>
        <taxon>Tracheophyta</taxon>
        <taxon>Spermatophyta</taxon>
        <taxon>Magnoliopsida</taxon>
        <taxon>eudicotyledons</taxon>
        <taxon>Gunneridae</taxon>
        <taxon>Pentapetalae</taxon>
        <taxon>Caryophyllales</taxon>
        <taxon>Cactineae</taxon>
        <taxon>Cactaceae</taxon>
        <taxon>Cactoideae</taxon>
        <taxon>Echinocereeae</taxon>
        <taxon>Carnegiea</taxon>
    </lineage>
</organism>
<sequence length="206" mass="22610">MTAKELKPLVGPTMTFGPKDMHPFEKDLEAVEALIIGFGGQPTYPLENKRLLVQVGDRDNSRTVKTNFLVMDIPTAYNVIQGRPTRNAIKAAVAPYLLLVQFELDDRKVGNYTGTKRCPWEGKKNPLSGEESRPPKIGKKSTTEAMLVLSTSAEEHGRPYLEPTCLERMLRNSGVVIWLVAEDSATEICSPSLAGGGARDGQQILV</sequence>
<protein>
    <submittedName>
        <fullName evidence="2">Uncharacterized protein</fullName>
    </submittedName>
</protein>
<keyword evidence="3" id="KW-1185">Reference proteome</keyword>
<name>A0A9Q1KBP6_9CARY</name>
<comment type="caution">
    <text evidence="2">The sequence shown here is derived from an EMBL/GenBank/DDBJ whole genome shotgun (WGS) entry which is preliminary data.</text>
</comment>
<proteinExistence type="predicted"/>
<reference evidence="2" key="1">
    <citation type="submission" date="2022-04" db="EMBL/GenBank/DDBJ databases">
        <title>Carnegiea gigantea Genome sequencing and assembly v2.</title>
        <authorList>
            <person name="Copetti D."/>
            <person name="Sanderson M.J."/>
            <person name="Burquez A."/>
            <person name="Wojciechowski M.F."/>
        </authorList>
    </citation>
    <scope>NUCLEOTIDE SEQUENCE</scope>
    <source>
        <strain evidence="2">SGP5-SGP5p</strain>
        <tissue evidence="2">Aerial part</tissue>
    </source>
</reference>